<evidence type="ECO:0000313" key="14">
    <source>
        <dbReference type="EMBL" id="KXN71414.1"/>
    </source>
</evidence>
<dbReference type="EMBL" id="KQ964475">
    <property type="protein sequence ID" value="KXN71414.1"/>
    <property type="molecule type" value="Genomic_DNA"/>
</dbReference>
<keyword evidence="10 12" id="KW-0968">Cytoplasmic vesicle</keyword>
<evidence type="ECO:0000256" key="10">
    <source>
        <dbReference type="ARBA" id="ARBA00023329"/>
    </source>
</evidence>
<dbReference type="Proteomes" id="UP000070444">
    <property type="component" value="Unassembled WGS sequence"/>
</dbReference>
<dbReference type="Pfam" id="PF01217">
    <property type="entry name" value="Clat_adaptor_s"/>
    <property type="match status" value="1"/>
</dbReference>
<dbReference type="GO" id="GO:0006890">
    <property type="term" value="P:retrograde vesicle-mediated transport, Golgi to endoplasmic reticulum"/>
    <property type="evidence" value="ECO:0007669"/>
    <property type="project" value="UniProtKB-UniRule"/>
</dbReference>
<dbReference type="GO" id="GO:0006891">
    <property type="term" value="P:intra-Golgi vesicle-mediated transport"/>
    <property type="evidence" value="ECO:0007669"/>
    <property type="project" value="TreeGrafter"/>
</dbReference>
<evidence type="ECO:0000256" key="11">
    <source>
        <dbReference type="ARBA" id="ARBA00045555"/>
    </source>
</evidence>
<dbReference type="OrthoDB" id="10249988at2759"/>
<keyword evidence="14" id="KW-0946">Virion</keyword>
<dbReference type="InterPro" id="IPR022775">
    <property type="entry name" value="AP_mu_sigma_su"/>
</dbReference>
<keyword evidence="15" id="KW-1185">Reference proteome</keyword>
<keyword evidence="4 12" id="KW-0813">Transport</keyword>
<accession>A0A137P8Y4</accession>
<dbReference type="OMA" id="NELMLHS"/>
<dbReference type="PANTHER" id="PTHR11043:SF0">
    <property type="entry name" value="COATOMER SUBUNIT ZETA"/>
    <property type="match status" value="1"/>
</dbReference>
<comment type="similarity">
    <text evidence="2 12">Belongs to the adaptor complexes small subunit family.</text>
</comment>
<keyword evidence="9 12" id="KW-0472">Membrane</keyword>
<dbReference type="GO" id="GO:0006886">
    <property type="term" value="P:intracellular protein transport"/>
    <property type="evidence" value="ECO:0007669"/>
    <property type="project" value="TreeGrafter"/>
</dbReference>
<organism evidence="14 15">
    <name type="scientific">Conidiobolus coronatus (strain ATCC 28846 / CBS 209.66 / NRRL 28638)</name>
    <name type="common">Delacroixia coronata</name>
    <dbReference type="NCBI Taxonomy" id="796925"/>
    <lineage>
        <taxon>Eukaryota</taxon>
        <taxon>Fungi</taxon>
        <taxon>Fungi incertae sedis</taxon>
        <taxon>Zoopagomycota</taxon>
        <taxon>Entomophthoromycotina</taxon>
        <taxon>Entomophthoromycetes</taxon>
        <taxon>Entomophthorales</taxon>
        <taxon>Ancylistaceae</taxon>
        <taxon>Conidiobolus</taxon>
    </lineage>
</organism>
<evidence type="ECO:0000256" key="8">
    <source>
        <dbReference type="ARBA" id="ARBA00023034"/>
    </source>
</evidence>
<reference evidence="14 15" key="1">
    <citation type="journal article" date="2015" name="Genome Biol. Evol.">
        <title>Phylogenomic analyses indicate that early fungi evolved digesting cell walls of algal ancestors of land plants.</title>
        <authorList>
            <person name="Chang Y."/>
            <person name="Wang S."/>
            <person name="Sekimoto S."/>
            <person name="Aerts A.L."/>
            <person name="Choi C."/>
            <person name="Clum A."/>
            <person name="LaButti K.M."/>
            <person name="Lindquist E.A."/>
            <person name="Yee Ngan C."/>
            <person name="Ohm R.A."/>
            <person name="Salamov A.A."/>
            <person name="Grigoriev I.V."/>
            <person name="Spatafora J.W."/>
            <person name="Berbee M.L."/>
        </authorList>
    </citation>
    <scope>NUCLEOTIDE SEQUENCE [LARGE SCALE GENOMIC DNA]</scope>
    <source>
        <strain evidence="14 15">NRRL 28638</strain>
    </source>
</reference>
<dbReference type="FunFam" id="3.30.450.60:FF:000013">
    <property type="entry name" value="Coatomer subunit zeta"/>
    <property type="match status" value="1"/>
</dbReference>
<evidence type="ECO:0000256" key="4">
    <source>
        <dbReference type="ARBA" id="ARBA00022448"/>
    </source>
</evidence>
<dbReference type="PANTHER" id="PTHR11043">
    <property type="entry name" value="ZETA-COAT PROTEIN"/>
    <property type="match status" value="1"/>
</dbReference>
<evidence type="ECO:0000256" key="9">
    <source>
        <dbReference type="ARBA" id="ARBA00023136"/>
    </source>
</evidence>
<dbReference type="InterPro" id="IPR011012">
    <property type="entry name" value="Longin-like_dom_sf"/>
</dbReference>
<proteinExistence type="inferred from homology"/>
<dbReference type="InterPro" id="IPR039652">
    <property type="entry name" value="Coatomer_zeta"/>
</dbReference>
<dbReference type="Gene3D" id="3.30.450.60">
    <property type="match status" value="1"/>
</dbReference>
<evidence type="ECO:0000256" key="12">
    <source>
        <dbReference type="RuleBase" id="RU366053"/>
    </source>
</evidence>
<evidence type="ECO:0000256" key="3">
    <source>
        <dbReference type="ARBA" id="ARBA00011775"/>
    </source>
</evidence>
<evidence type="ECO:0000313" key="15">
    <source>
        <dbReference type="Proteomes" id="UP000070444"/>
    </source>
</evidence>
<comment type="subunit">
    <text evidence="3 12">Oligomeric complex that consists of at least the alpha, beta, beta', gamma, delta, epsilon and zeta subunits.</text>
</comment>
<evidence type="ECO:0000256" key="1">
    <source>
        <dbReference type="ARBA" id="ARBA00004255"/>
    </source>
</evidence>
<evidence type="ECO:0000256" key="5">
    <source>
        <dbReference type="ARBA" id="ARBA00022490"/>
    </source>
</evidence>
<dbReference type="GO" id="GO:0000139">
    <property type="term" value="C:Golgi membrane"/>
    <property type="evidence" value="ECO:0007669"/>
    <property type="project" value="UniProtKB-SubCell"/>
</dbReference>
<dbReference type="GO" id="GO:0030126">
    <property type="term" value="C:COPI vesicle coat"/>
    <property type="evidence" value="ECO:0007669"/>
    <property type="project" value="UniProtKB-UniRule"/>
</dbReference>
<dbReference type="STRING" id="796925.A0A137P8Y4"/>
<keyword evidence="7 12" id="KW-0653">Protein transport</keyword>
<dbReference type="AlphaFoldDB" id="A0A137P8Y4"/>
<dbReference type="SUPFAM" id="SSF64356">
    <property type="entry name" value="SNARE-like"/>
    <property type="match status" value="1"/>
</dbReference>
<keyword evidence="5 12" id="KW-0963">Cytoplasm</keyword>
<comment type="function">
    <text evidence="11">The coatomer is a cytosolic protein complex that binds to dilysine motifs and reversibly associates with Golgi non-clathrin-coated vesicles, which further mediate biosynthetic protein transport from the ER, via the Golgi up to the trans Golgi network. Coatomer complex is required for budding from Golgi membranes, and is essential for the retrograde Golgi-to-ER transport of dilysine-tagged proteins. The zeta subunit may be involved in regulating the coat assembly and, hence, the rate of biosynthetic protein transport due to its association-dissociation properties with the coatomer complex.</text>
</comment>
<keyword evidence="8 12" id="KW-0333">Golgi apparatus</keyword>
<name>A0A137P8Y4_CONC2</name>
<evidence type="ECO:0000256" key="7">
    <source>
        <dbReference type="ARBA" id="ARBA00022927"/>
    </source>
</evidence>
<evidence type="ECO:0000256" key="6">
    <source>
        <dbReference type="ARBA" id="ARBA00022892"/>
    </source>
</evidence>
<comment type="subcellular location">
    <subcellularLocation>
        <location evidence="12">Cytoplasm</location>
    </subcellularLocation>
    <subcellularLocation>
        <location evidence="1 12">Golgi apparatus membrane</location>
        <topology evidence="1 12">Peripheral membrane protein</topology>
        <orientation evidence="1 12">Cytoplasmic side</orientation>
    </subcellularLocation>
    <subcellularLocation>
        <location evidence="12">Cytoplasmic vesicle</location>
        <location evidence="12">COPI-coated vesicle membrane</location>
        <topology evidence="12">Peripheral membrane protein</topology>
        <orientation evidence="12">Cytoplasmic side</orientation>
    </subcellularLocation>
</comment>
<protein>
    <recommendedName>
        <fullName evidence="12">Coatomer subunit zeta</fullName>
    </recommendedName>
</protein>
<evidence type="ECO:0000259" key="13">
    <source>
        <dbReference type="Pfam" id="PF01217"/>
    </source>
</evidence>
<keyword evidence="6 12" id="KW-0931">ER-Golgi transport</keyword>
<evidence type="ECO:0000256" key="2">
    <source>
        <dbReference type="ARBA" id="ARBA00006972"/>
    </source>
</evidence>
<feature type="domain" description="AP complex mu/sigma subunit" evidence="13">
    <location>
        <begin position="9"/>
        <end position="154"/>
    </location>
</feature>
<gene>
    <name evidence="14" type="ORF">CONCODRAFT_81611</name>
</gene>
<sequence>MSNLSLYSINAVLILDSEGQRILTKYYTRNPNSYVTKAYPTVKEQKKFERGLFEKTSRGKGTEIILYDGNVIVYKSTPELFVYFVGTVEENEIMLQAALTGFYEALSTLVKHQLDKRAILETIDCVAIALDECIDDGIILEVDSEKILSRVSKRTLELSEMPLNEQTLSFAYKSLKEKVASSLMS</sequence>
<keyword evidence="14" id="KW-0167">Capsid protein</keyword>